<dbReference type="PRINTS" id="PR00344">
    <property type="entry name" value="BCTRLSENSOR"/>
</dbReference>
<dbReference type="InterPro" id="IPR050351">
    <property type="entry name" value="BphY/WalK/GraS-like"/>
</dbReference>
<dbReference type="InterPro" id="IPR036097">
    <property type="entry name" value="HisK_dim/P_sf"/>
</dbReference>
<comment type="catalytic activity">
    <reaction evidence="1">
        <text>ATP + protein L-histidine = ADP + protein N-phospho-L-histidine.</text>
        <dbReference type="EC" id="2.7.13.3"/>
    </reaction>
</comment>
<dbReference type="KEGG" id="bmx:BMS_2261"/>
<evidence type="ECO:0000313" key="9">
    <source>
        <dbReference type="Proteomes" id="UP000008963"/>
    </source>
</evidence>
<dbReference type="InterPro" id="IPR003661">
    <property type="entry name" value="HisK_dim/P_dom"/>
</dbReference>
<keyword evidence="6" id="KW-0902">Two-component regulatory system</keyword>
<evidence type="ECO:0000256" key="4">
    <source>
        <dbReference type="ARBA" id="ARBA00022679"/>
    </source>
</evidence>
<dbReference type="PATRIC" id="fig|862908.3.peg.2152"/>
<name>E1X491_HALMS</name>
<dbReference type="InterPro" id="IPR036890">
    <property type="entry name" value="HATPase_C_sf"/>
</dbReference>
<dbReference type="Proteomes" id="UP000008963">
    <property type="component" value="Chromosome"/>
</dbReference>
<evidence type="ECO:0000256" key="6">
    <source>
        <dbReference type="ARBA" id="ARBA00023012"/>
    </source>
</evidence>
<dbReference type="PROSITE" id="PS50109">
    <property type="entry name" value="HIS_KIN"/>
    <property type="match status" value="1"/>
</dbReference>
<dbReference type="STRING" id="862908.BMS_2261"/>
<dbReference type="EMBL" id="FQ312005">
    <property type="protein sequence ID" value="CBW27063.1"/>
    <property type="molecule type" value="Genomic_DNA"/>
</dbReference>
<dbReference type="SUPFAM" id="SSF47384">
    <property type="entry name" value="Homodimeric domain of signal transducing histidine kinase"/>
    <property type="match status" value="1"/>
</dbReference>
<dbReference type="OrthoDB" id="5288481at2"/>
<keyword evidence="5 8" id="KW-0418">Kinase</keyword>
<dbReference type="PANTHER" id="PTHR45453">
    <property type="entry name" value="PHOSPHATE REGULON SENSOR PROTEIN PHOR"/>
    <property type="match status" value="1"/>
</dbReference>
<protein>
    <recommendedName>
        <fullName evidence="2">histidine kinase</fullName>
        <ecNumber evidence="2">2.7.13.3</ecNumber>
    </recommendedName>
</protein>
<dbReference type="GO" id="GO:0000155">
    <property type="term" value="F:phosphorelay sensor kinase activity"/>
    <property type="evidence" value="ECO:0007669"/>
    <property type="project" value="InterPro"/>
</dbReference>
<organism evidence="8 9">
    <name type="scientific">Halobacteriovorax marinus (strain ATCC BAA-682 / DSM 15412 / SJ)</name>
    <name type="common">Bacteriovorax marinus</name>
    <dbReference type="NCBI Taxonomy" id="862908"/>
    <lineage>
        <taxon>Bacteria</taxon>
        <taxon>Pseudomonadati</taxon>
        <taxon>Bdellovibrionota</taxon>
        <taxon>Bacteriovoracia</taxon>
        <taxon>Bacteriovoracales</taxon>
        <taxon>Halobacteriovoraceae</taxon>
        <taxon>Halobacteriovorax</taxon>
    </lineage>
</organism>
<sequence>MNSIIELDKILSGLDQDMSCASFLERISTSLPFRGVAYVDLPETLPAKVDSRFIYSSGKRLSDIQFFIGDSVRRKIKSTIWTPDNFLIDPKDLDNQEVISRFKIKVLSRVPIYLDCNTILGIIYFAHDEEINEGRYELFAALNAIGAIFSRIFYREFGCELPGAHAQVDLLKKMLDSSHDLISSVIHDLSNPLTVIYFETQKSLSNKERDITKSLTNIENSIDQIYKIIDSTKKFFSKNKEKEDLEVVKIEDVSDFINFQFSAFFLEKNLKFESSAHELEFIAFKSTFFNTVIASIISNSIRYSPEDSTIKIYGVEKSGRVEVVIEDEAGGFPKEVLENLDSNFKSKPSPSTGGDIGSGMGLVLAKSYLQIMNGQLEIETLDKGSRITLKMSK</sequence>
<dbReference type="GO" id="GO:0005886">
    <property type="term" value="C:plasma membrane"/>
    <property type="evidence" value="ECO:0007669"/>
    <property type="project" value="TreeGrafter"/>
</dbReference>
<dbReference type="SMART" id="SM00387">
    <property type="entry name" value="HATPase_c"/>
    <property type="match status" value="1"/>
</dbReference>
<evidence type="ECO:0000256" key="5">
    <source>
        <dbReference type="ARBA" id="ARBA00022777"/>
    </source>
</evidence>
<gene>
    <name evidence="8" type="ordered locus">BMS_2261</name>
</gene>
<proteinExistence type="predicted"/>
<dbReference type="PANTHER" id="PTHR45453:SF1">
    <property type="entry name" value="PHOSPHATE REGULON SENSOR PROTEIN PHOR"/>
    <property type="match status" value="1"/>
</dbReference>
<dbReference type="eggNOG" id="COG2205">
    <property type="taxonomic scope" value="Bacteria"/>
</dbReference>
<accession>E1X491</accession>
<dbReference type="InterPro" id="IPR003594">
    <property type="entry name" value="HATPase_dom"/>
</dbReference>
<dbReference type="AlphaFoldDB" id="E1X491"/>
<feature type="domain" description="Histidine kinase" evidence="7">
    <location>
        <begin position="184"/>
        <end position="393"/>
    </location>
</feature>
<evidence type="ECO:0000256" key="3">
    <source>
        <dbReference type="ARBA" id="ARBA00022553"/>
    </source>
</evidence>
<dbReference type="GO" id="GO:0004721">
    <property type="term" value="F:phosphoprotein phosphatase activity"/>
    <property type="evidence" value="ECO:0007669"/>
    <property type="project" value="TreeGrafter"/>
</dbReference>
<dbReference type="SUPFAM" id="SSF55874">
    <property type="entry name" value="ATPase domain of HSP90 chaperone/DNA topoisomerase II/histidine kinase"/>
    <property type="match status" value="1"/>
</dbReference>
<keyword evidence="4" id="KW-0808">Transferase</keyword>
<dbReference type="CDD" id="cd00082">
    <property type="entry name" value="HisKA"/>
    <property type="match status" value="1"/>
</dbReference>
<dbReference type="Pfam" id="PF02518">
    <property type="entry name" value="HATPase_c"/>
    <property type="match status" value="1"/>
</dbReference>
<reference evidence="9" key="1">
    <citation type="journal article" date="2013" name="ISME J.">
        <title>A small predatory core genome in the divergent marine Bacteriovorax marinus SJ and the terrestrial Bdellovibrio bacteriovorus.</title>
        <authorList>
            <person name="Crossman L.C."/>
            <person name="Chen H."/>
            <person name="Cerdeno-Tarraga A.M."/>
            <person name="Brooks K."/>
            <person name="Quail M.A."/>
            <person name="Pineiro S.A."/>
            <person name="Hobley L."/>
            <person name="Sockett R.E."/>
            <person name="Bentley S.D."/>
            <person name="Parkhill J."/>
            <person name="Williams H.N."/>
            <person name="Stine O.C."/>
        </authorList>
    </citation>
    <scope>NUCLEOTIDE SEQUENCE [LARGE SCALE GENOMIC DNA]</scope>
    <source>
        <strain evidence="9">ATCC BAA-682 / DSM 15412 / SJ</strain>
    </source>
</reference>
<dbReference type="InterPro" id="IPR004358">
    <property type="entry name" value="Sig_transdc_His_kin-like_C"/>
</dbReference>
<evidence type="ECO:0000256" key="1">
    <source>
        <dbReference type="ARBA" id="ARBA00000085"/>
    </source>
</evidence>
<dbReference type="RefSeq" id="WP_014244840.1">
    <property type="nucleotide sequence ID" value="NC_016620.1"/>
</dbReference>
<evidence type="ECO:0000259" key="7">
    <source>
        <dbReference type="PROSITE" id="PS50109"/>
    </source>
</evidence>
<keyword evidence="9" id="KW-1185">Reference proteome</keyword>
<dbReference type="GO" id="GO:0016036">
    <property type="term" value="P:cellular response to phosphate starvation"/>
    <property type="evidence" value="ECO:0007669"/>
    <property type="project" value="TreeGrafter"/>
</dbReference>
<dbReference type="InterPro" id="IPR005467">
    <property type="entry name" value="His_kinase_dom"/>
</dbReference>
<dbReference type="EC" id="2.7.13.3" evidence="2"/>
<dbReference type="HOGENOM" id="CLU_701638_0_0_7"/>
<evidence type="ECO:0000313" key="8">
    <source>
        <dbReference type="EMBL" id="CBW27063.1"/>
    </source>
</evidence>
<keyword evidence="3" id="KW-0597">Phosphoprotein</keyword>
<dbReference type="Gene3D" id="1.10.287.130">
    <property type="match status" value="1"/>
</dbReference>
<evidence type="ECO:0000256" key="2">
    <source>
        <dbReference type="ARBA" id="ARBA00012438"/>
    </source>
</evidence>
<dbReference type="Gene3D" id="3.30.565.10">
    <property type="entry name" value="Histidine kinase-like ATPase, C-terminal domain"/>
    <property type="match status" value="1"/>
</dbReference>